<evidence type="ECO:0000313" key="6">
    <source>
        <dbReference type="EMBL" id="CDX58015.1"/>
    </source>
</evidence>
<dbReference type="InterPro" id="IPR032808">
    <property type="entry name" value="DoxX"/>
</dbReference>
<evidence type="ECO:0000256" key="1">
    <source>
        <dbReference type="ARBA" id="ARBA00004141"/>
    </source>
</evidence>
<accession>A0A090GDH5</accession>
<keyword evidence="2 5" id="KW-0812">Transmembrane</keyword>
<dbReference type="GO" id="GO:0016020">
    <property type="term" value="C:membrane"/>
    <property type="evidence" value="ECO:0007669"/>
    <property type="project" value="UniProtKB-SubCell"/>
</dbReference>
<evidence type="ECO:0000313" key="7">
    <source>
        <dbReference type="Proteomes" id="UP000046122"/>
    </source>
</evidence>
<feature type="transmembrane region" description="Helical" evidence="5">
    <location>
        <begin position="94"/>
        <end position="111"/>
    </location>
</feature>
<feature type="transmembrane region" description="Helical" evidence="5">
    <location>
        <begin position="44"/>
        <end position="64"/>
    </location>
</feature>
<dbReference type="EMBL" id="CCNE01000022">
    <property type="protein sequence ID" value="CDX58015.1"/>
    <property type="molecule type" value="Genomic_DNA"/>
</dbReference>
<feature type="transmembrane region" description="Helical" evidence="5">
    <location>
        <begin position="71"/>
        <end position="88"/>
    </location>
</feature>
<name>A0A090GDH5_MESPL</name>
<dbReference type="Pfam" id="PF13564">
    <property type="entry name" value="DoxX_2"/>
    <property type="match status" value="1"/>
</dbReference>
<evidence type="ECO:0000256" key="5">
    <source>
        <dbReference type="SAM" id="Phobius"/>
    </source>
</evidence>
<evidence type="ECO:0008006" key="8">
    <source>
        <dbReference type="Google" id="ProtNLM"/>
    </source>
</evidence>
<proteinExistence type="predicted"/>
<reference evidence="6 7" key="1">
    <citation type="submission" date="2014-08" db="EMBL/GenBank/DDBJ databases">
        <authorList>
            <person name="Moulin Lionel"/>
        </authorList>
    </citation>
    <scope>NUCLEOTIDE SEQUENCE [LARGE SCALE GENOMIC DNA]</scope>
</reference>
<evidence type="ECO:0000256" key="4">
    <source>
        <dbReference type="ARBA" id="ARBA00023136"/>
    </source>
</evidence>
<evidence type="ECO:0000256" key="3">
    <source>
        <dbReference type="ARBA" id="ARBA00022989"/>
    </source>
</evidence>
<keyword evidence="4 5" id="KW-0472">Membrane</keyword>
<feature type="transmembrane region" description="Helical" evidence="5">
    <location>
        <begin position="5"/>
        <end position="24"/>
    </location>
</feature>
<keyword evidence="3 5" id="KW-1133">Transmembrane helix</keyword>
<sequence>MQLKWIYWIATALLALIYLAGGAYYLSDMAGVQAIFPTLGYPPYLVPILAVLKPLAAVTILWRFSIALSDLAYAGMFFHLLLAVSAHVNAGDYGFGPALVGLLALLVSFATQNAARRKPSPYGIFSEAADARK</sequence>
<dbReference type="Proteomes" id="UP000046122">
    <property type="component" value="Unassembled WGS sequence"/>
</dbReference>
<gene>
    <name evidence="6" type="ORF">MPL3365_290051</name>
</gene>
<evidence type="ECO:0000256" key="2">
    <source>
        <dbReference type="ARBA" id="ARBA00022692"/>
    </source>
</evidence>
<dbReference type="AlphaFoldDB" id="A0A090GDH5"/>
<organism evidence="6 7">
    <name type="scientific">Mesorhizobium plurifarium</name>
    <dbReference type="NCBI Taxonomy" id="69974"/>
    <lineage>
        <taxon>Bacteria</taxon>
        <taxon>Pseudomonadati</taxon>
        <taxon>Pseudomonadota</taxon>
        <taxon>Alphaproteobacteria</taxon>
        <taxon>Hyphomicrobiales</taxon>
        <taxon>Phyllobacteriaceae</taxon>
        <taxon>Mesorhizobium</taxon>
    </lineage>
</organism>
<protein>
    <recommendedName>
        <fullName evidence="8">DoxX family protein</fullName>
    </recommendedName>
</protein>
<comment type="subcellular location">
    <subcellularLocation>
        <location evidence="1">Membrane</location>
        <topology evidence="1">Multi-pass membrane protein</topology>
    </subcellularLocation>
</comment>